<reference evidence="2" key="1">
    <citation type="submission" date="2015-03" db="EMBL/GenBank/DDBJ databases">
        <authorList>
            <consortium name="Pathogen Informatics"/>
        </authorList>
    </citation>
    <scope>NUCLEOTIDE SEQUENCE [LARGE SCALE GENOMIC DNA]</scope>
    <source>
        <strain evidence="2">K00500041</strain>
    </source>
</reference>
<organism evidence="1 2">
    <name type="scientific">Mycobacterium tuberculosis</name>
    <dbReference type="NCBI Taxonomy" id="1773"/>
    <lineage>
        <taxon>Bacteria</taxon>
        <taxon>Bacillati</taxon>
        <taxon>Actinomycetota</taxon>
        <taxon>Actinomycetes</taxon>
        <taxon>Mycobacteriales</taxon>
        <taxon>Mycobacteriaceae</taxon>
        <taxon>Mycobacterium</taxon>
        <taxon>Mycobacterium tuberculosis complex</taxon>
    </lineage>
</organism>
<dbReference type="AlphaFoldDB" id="A0A0U0T997"/>
<accession>A0A0U0T997</accession>
<sequence>MGVPRAPVQPGDVGDSVATILAGSASAAADCAAASIASLANRSAYVFRARGTHS</sequence>
<gene>
    <name evidence="1" type="ORF">ERS007703_05126</name>
</gene>
<protein>
    <submittedName>
        <fullName evidence="1">Uncharacterized protein</fullName>
    </submittedName>
</protein>
<evidence type="ECO:0000313" key="1">
    <source>
        <dbReference type="EMBL" id="COX36139.1"/>
    </source>
</evidence>
<dbReference type="EMBL" id="CSAE01001166">
    <property type="protein sequence ID" value="COX36139.1"/>
    <property type="molecule type" value="Genomic_DNA"/>
</dbReference>
<name>A0A0U0T997_MYCTX</name>
<dbReference type="Proteomes" id="UP000038802">
    <property type="component" value="Unassembled WGS sequence"/>
</dbReference>
<evidence type="ECO:0000313" key="2">
    <source>
        <dbReference type="Proteomes" id="UP000038802"/>
    </source>
</evidence>
<proteinExistence type="predicted"/>